<dbReference type="InterPro" id="IPR000871">
    <property type="entry name" value="Beta-lactam_class-A"/>
</dbReference>
<evidence type="ECO:0000313" key="3">
    <source>
        <dbReference type="EMBL" id="GGL77360.1"/>
    </source>
</evidence>
<protein>
    <recommendedName>
        <fullName evidence="2">Beta-lactamase class A catalytic domain-containing protein</fullName>
    </recommendedName>
</protein>
<dbReference type="Gene3D" id="3.40.710.10">
    <property type="entry name" value="DD-peptidase/beta-lactamase superfamily"/>
    <property type="match status" value="1"/>
</dbReference>
<proteinExistence type="predicted"/>
<dbReference type="SUPFAM" id="SSF56601">
    <property type="entry name" value="beta-lactamase/transpeptidase-like"/>
    <property type="match status" value="1"/>
</dbReference>
<organism evidence="3 4">
    <name type="scientific">Modestobacter marinus</name>
    <dbReference type="NCBI Taxonomy" id="477641"/>
    <lineage>
        <taxon>Bacteria</taxon>
        <taxon>Bacillati</taxon>
        <taxon>Actinomycetota</taxon>
        <taxon>Actinomycetes</taxon>
        <taxon>Geodermatophilales</taxon>
        <taxon>Geodermatophilaceae</taxon>
        <taxon>Modestobacter</taxon>
    </lineage>
</organism>
<dbReference type="PROSITE" id="PS51257">
    <property type="entry name" value="PROKAR_LIPOPROTEIN"/>
    <property type="match status" value="1"/>
</dbReference>
<evidence type="ECO:0000259" key="2">
    <source>
        <dbReference type="Pfam" id="PF13354"/>
    </source>
</evidence>
<dbReference type="InterPro" id="IPR012338">
    <property type="entry name" value="Beta-lactam/transpept-like"/>
</dbReference>
<feature type="region of interest" description="Disordered" evidence="1">
    <location>
        <begin position="30"/>
        <end position="162"/>
    </location>
</feature>
<accession>A0ABQ2G607</accession>
<feature type="domain" description="Beta-lactamase class A catalytic" evidence="2">
    <location>
        <begin position="236"/>
        <end position="371"/>
    </location>
</feature>
<reference evidence="4" key="1">
    <citation type="journal article" date="2019" name="Int. J. Syst. Evol. Microbiol.">
        <title>The Global Catalogue of Microorganisms (GCM) 10K type strain sequencing project: providing services to taxonomists for standard genome sequencing and annotation.</title>
        <authorList>
            <consortium name="The Broad Institute Genomics Platform"/>
            <consortium name="The Broad Institute Genome Sequencing Center for Infectious Disease"/>
            <person name="Wu L."/>
            <person name="Ma J."/>
        </authorList>
    </citation>
    <scope>NUCLEOTIDE SEQUENCE [LARGE SCALE GENOMIC DNA]</scope>
    <source>
        <strain evidence="4">CGMCC 4.5581</strain>
    </source>
</reference>
<dbReference type="PANTHER" id="PTHR35333">
    <property type="entry name" value="BETA-LACTAMASE"/>
    <property type="match status" value="1"/>
</dbReference>
<evidence type="ECO:0000313" key="4">
    <source>
        <dbReference type="Proteomes" id="UP000648663"/>
    </source>
</evidence>
<dbReference type="InterPro" id="IPR045155">
    <property type="entry name" value="Beta-lactam_cat"/>
</dbReference>
<dbReference type="EMBL" id="BMMI01000007">
    <property type="protein sequence ID" value="GGL77360.1"/>
    <property type="molecule type" value="Genomic_DNA"/>
</dbReference>
<name>A0ABQ2G607_9ACTN</name>
<feature type="compositionally biased region" description="Low complexity" evidence="1">
    <location>
        <begin position="38"/>
        <end position="58"/>
    </location>
</feature>
<dbReference type="Pfam" id="PF13354">
    <property type="entry name" value="Beta-lactamase2"/>
    <property type="match status" value="1"/>
</dbReference>
<sequence length="401" mass="40635">MAQARRTPSRVLRCGLPGLVAAVAVTVGCSTGDDAGLASAADTAASSTTAPTMTTEAPPTRPPPDRTRPPPDADPPSPDAIETPSETDPAAPGAMGTPRTPPGTDPASPDTDPASPNTAGDPTEDLARAAPQTTSSEPPADPTADRTDAAAADSSAPPPAVDSPAVLATLDAAASLAGGTIAAVVLDGAGADLVVTPDADEPRYTASLVKLLVVQQLLARDAAGAISLTGDDTDRMRRALTVSDDRAMSLLWDRWGGAELVTTAAAQFGLTGTRLPSERGQWGEVVTTARDQATFLTGLPAQLDPEQLAAMTSWLQGATDRAADGFAQDFGFLSPSAGTAEPVAAKQGWMCCVDSRRQLHSVGVLADGRVAVLLGDFPSSTSWDRARTALDTAAQAVVASS</sequence>
<dbReference type="PANTHER" id="PTHR35333:SF3">
    <property type="entry name" value="BETA-LACTAMASE-TYPE TRANSPEPTIDASE FOLD CONTAINING PROTEIN"/>
    <property type="match status" value="1"/>
</dbReference>
<evidence type="ECO:0000256" key="1">
    <source>
        <dbReference type="SAM" id="MobiDB-lite"/>
    </source>
</evidence>
<keyword evidence="4" id="KW-1185">Reference proteome</keyword>
<feature type="compositionally biased region" description="Low complexity" evidence="1">
    <location>
        <begin position="105"/>
        <end position="116"/>
    </location>
</feature>
<dbReference type="Proteomes" id="UP000648663">
    <property type="component" value="Unassembled WGS sequence"/>
</dbReference>
<gene>
    <name evidence="3" type="ORF">GCM10011589_36690</name>
</gene>
<comment type="caution">
    <text evidence="3">The sequence shown here is derived from an EMBL/GenBank/DDBJ whole genome shotgun (WGS) entry which is preliminary data.</text>
</comment>